<proteinExistence type="predicted"/>
<evidence type="ECO:0000313" key="1">
    <source>
        <dbReference type="EMBL" id="MCE0481006.1"/>
    </source>
</evidence>
<dbReference type="EMBL" id="JACEIK010005222">
    <property type="protein sequence ID" value="MCE0481006.1"/>
    <property type="molecule type" value="Genomic_DNA"/>
</dbReference>
<sequence length="120" mass="13958">MQGDIVALAQAHVELREELEKEKKKRRYRDNLLVWIWKGVKSILKHLTPDTSTFQATRWDLPMFFFLSGFEEGEDGDASSGSDESFFYGLETVDLFQQYSFHCSESAATRQLPLQRYPQS</sequence>
<keyword evidence="2" id="KW-1185">Reference proteome</keyword>
<comment type="caution">
    <text evidence="1">The sequence shown here is derived from an EMBL/GenBank/DDBJ whole genome shotgun (WGS) entry which is preliminary data.</text>
</comment>
<name>A0ABS8VKD4_DATST</name>
<dbReference type="Proteomes" id="UP000823775">
    <property type="component" value="Unassembled WGS sequence"/>
</dbReference>
<evidence type="ECO:0000313" key="2">
    <source>
        <dbReference type="Proteomes" id="UP000823775"/>
    </source>
</evidence>
<accession>A0ABS8VKD4</accession>
<reference evidence="1 2" key="1">
    <citation type="journal article" date="2021" name="BMC Genomics">
        <title>Datura genome reveals duplications of psychoactive alkaloid biosynthetic genes and high mutation rate following tissue culture.</title>
        <authorList>
            <person name="Rajewski A."/>
            <person name="Carter-House D."/>
            <person name="Stajich J."/>
            <person name="Litt A."/>
        </authorList>
    </citation>
    <scope>NUCLEOTIDE SEQUENCE [LARGE SCALE GENOMIC DNA]</scope>
    <source>
        <strain evidence="1">AR-01</strain>
    </source>
</reference>
<gene>
    <name evidence="1" type="ORF">HAX54_038361</name>
</gene>
<protein>
    <submittedName>
        <fullName evidence="1">Uncharacterized protein</fullName>
    </submittedName>
</protein>
<organism evidence="1 2">
    <name type="scientific">Datura stramonium</name>
    <name type="common">Jimsonweed</name>
    <name type="synonym">Common thornapple</name>
    <dbReference type="NCBI Taxonomy" id="4076"/>
    <lineage>
        <taxon>Eukaryota</taxon>
        <taxon>Viridiplantae</taxon>
        <taxon>Streptophyta</taxon>
        <taxon>Embryophyta</taxon>
        <taxon>Tracheophyta</taxon>
        <taxon>Spermatophyta</taxon>
        <taxon>Magnoliopsida</taxon>
        <taxon>eudicotyledons</taxon>
        <taxon>Gunneridae</taxon>
        <taxon>Pentapetalae</taxon>
        <taxon>asterids</taxon>
        <taxon>lamiids</taxon>
        <taxon>Solanales</taxon>
        <taxon>Solanaceae</taxon>
        <taxon>Solanoideae</taxon>
        <taxon>Datureae</taxon>
        <taxon>Datura</taxon>
    </lineage>
</organism>